<keyword evidence="4" id="KW-0804">Transcription</keyword>
<sequence length="300" mass="32463">MPISIRQLRFFVALSQTGNFSRAAEAMAVSQPALSASIRQVETILGVRLFERTTHRVNLTEAGEALLPHAWRLLTTADNAFQDMNDTLRRRTTTVRIGTMPSALPALAQFVAGLDQDARAISVDITDGTSDTLITGLQRGALDMAICATTLIEEGLAGTPLIEDEMALVLGAEHPLAARASVTWAELAGLEVVHFRSGSIGEISTAAMREANIVHSRHYRVDHMESLFGLVASGLAVGVMPRLYVRGYDPTRLAVVALTGPVVRRRLIFLHRARLAEEHPEAAALARDLVKMLPAALCES</sequence>
<dbReference type="CDD" id="cd05466">
    <property type="entry name" value="PBP2_LTTR_substrate"/>
    <property type="match status" value="1"/>
</dbReference>
<dbReference type="InterPro" id="IPR036388">
    <property type="entry name" value="WH-like_DNA-bd_sf"/>
</dbReference>
<dbReference type="PRINTS" id="PR00039">
    <property type="entry name" value="HTHLYSR"/>
</dbReference>
<keyword evidence="2" id="KW-0805">Transcription regulation</keyword>
<dbReference type="InterPro" id="IPR050950">
    <property type="entry name" value="HTH-type_LysR_regulators"/>
</dbReference>
<evidence type="ECO:0000256" key="3">
    <source>
        <dbReference type="ARBA" id="ARBA00023125"/>
    </source>
</evidence>
<dbReference type="Proteomes" id="UP001162802">
    <property type="component" value="Unassembled WGS sequence"/>
</dbReference>
<protein>
    <submittedName>
        <fullName evidence="6">LysR family transcriptional regulator</fullName>
    </submittedName>
</protein>
<dbReference type="InterPro" id="IPR036390">
    <property type="entry name" value="WH_DNA-bd_sf"/>
</dbReference>
<dbReference type="InterPro" id="IPR005119">
    <property type="entry name" value="LysR_subst-bd"/>
</dbReference>
<comment type="caution">
    <text evidence="6">The sequence shown here is derived from an EMBL/GenBank/DDBJ whole genome shotgun (WGS) entry which is preliminary data.</text>
</comment>
<reference evidence="6" key="1">
    <citation type="submission" date="2022-03" db="EMBL/GenBank/DDBJ databases">
        <title>Identification of a novel bacterium isolated from mangrove sediments.</title>
        <authorList>
            <person name="Pan X."/>
        </authorList>
    </citation>
    <scope>NUCLEOTIDE SEQUENCE</scope>
    <source>
        <strain evidence="6">B2637</strain>
    </source>
</reference>
<evidence type="ECO:0000259" key="5">
    <source>
        <dbReference type="PROSITE" id="PS50931"/>
    </source>
</evidence>
<organism evidence="6 7">
    <name type="scientific">Novosphingobium mangrovi</name>
    <name type="common">ex Hu et al. 2023</name>
    <dbReference type="NCBI Taxonomy" id="2930094"/>
    <lineage>
        <taxon>Bacteria</taxon>
        <taxon>Pseudomonadati</taxon>
        <taxon>Pseudomonadota</taxon>
        <taxon>Alphaproteobacteria</taxon>
        <taxon>Sphingomonadales</taxon>
        <taxon>Sphingomonadaceae</taxon>
        <taxon>Novosphingobium</taxon>
    </lineage>
</organism>
<name>A0ABT0AGH1_9SPHN</name>
<keyword evidence="7" id="KW-1185">Reference proteome</keyword>
<dbReference type="PANTHER" id="PTHR30419">
    <property type="entry name" value="HTH-TYPE TRANSCRIPTIONAL REGULATOR YBHD"/>
    <property type="match status" value="1"/>
</dbReference>
<keyword evidence="3" id="KW-0238">DNA-binding</keyword>
<gene>
    <name evidence="6" type="ORF">MTR65_16405</name>
</gene>
<dbReference type="SUPFAM" id="SSF53850">
    <property type="entry name" value="Periplasmic binding protein-like II"/>
    <property type="match status" value="1"/>
</dbReference>
<evidence type="ECO:0000313" key="6">
    <source>
        <dbReference type="EMBL" id="MCJ1962276.1"/>
    </source>
</evidence>
<feature type="domain" description="HTH lysR-type" evidence="5">
    <location>
        <begin position="3"/>
        <end position="60"/>
    </location>
</feature>
<dbReference type="Gene3D" id="3.40.190.10">
    <property type="entry name" value="Periplasmic binding protein-like II"/>
    <property type="match status" value="2"/>
</dbReference>
<dbReference type="SUPFAM" id="SSF46785">
    <property type="entry name" value="Winged helix' DNA-binding domain"/>
    <property type="match status" value="1"/>
</dbReference>
<evidence type="ECO:0000313" key="7">
    <source>
        <dbReference type="Proteomes" id="UP001162802"/>
    </source>
</evidence>
<dbReference type="Pfam" id="PF03466">
    <property type="entry name" value="LysR_substrate"/>
    <property type="match status" value="1"/>
</dbReference>
<dbReference type="EMBL" id="JALHAT010000036">
    <property type="protein sequence ID" value="MCJ1962276.1"/>
    <property type="molecule type" value="Genomic_DNA"/>
</dbReference>
<evidence type="ECO:0000256" key="4">
    <source>
        <dbReference type="ARBA" id="ARBA00023163"/>
    </source>
</evidence>
<evidence type="ECO:0000256" key="2">
    <source>
        <dbReference type="ARBA" id="ARBA00023015"/>
    </source>
</evidence>
<evidence type="ECO:0000256" key="1">
    <source>
        <dbReference type="ARBA" id="ARBA00009437"/>
    </source>
</evidence>
<comment type="similarity">
    <text evidence="1">Belongs to the LysR transcriptional regulatory family.</text>
</comment>
<dbReference type="PROSITE" id="PS50931">
    <property type="entry name" value="HTH_LYSR"/>
    <property type="match status" value="1"/>
</dbReference>
<accession>A0ABT0AGH1</accession>
<dbReference type="RefSeq" id="WP_243802116.1">
    <property type="nucleotide sequence ID" value="NZ_JALHAT010000036.1"/>
</dbReference>
<dbReference type="Pfam" id="PF00126">
    <property type="entry name" value="HTH_1"/>
    <property type="match status" value="1"/>
</dbReference>
<dbReference type="Gene3D" id="1.10.10.10">
    <property type="entry name" value="Winged helix-like DNA-binding domain superfamily/Winged helix DNA-binding domain"/>
    <property type="match status" value="1"/>
</dbReference>
<dbReference type="InterPro" id="IPR000847">
    <property type="entry name" value="LysR_HTH_N"/>
</dbReference>
<proteinExistence type="inferred from homology"/>